<dbReference type="PRINTS" id="PR00376">
    <property type="entry name" value="IL1BCENZYME"/>
</dbReference>
<evidence type="ECO:0000256" key="15">
    <source>
        <dbReference type="ARBA" id="ARBA00082181"/>
    </source>
</evidence>
<dbReference type="PROSITE" id="PS01121">
    <property type="entry name" value="CASPASE_HIS"/>
    <property type="match status" value="1"/>
</dbReference>
<dbReference type="InterPro" id="IPR042147">
    <property type="entry name" value="CARD_CASP9"/>
</dbReference>
<dbReference type="CDD" id="cd08326">
    <property type="entry name" value="CARD_CASP9"/>
    <property type="match status" value="1"/>
</dbReference>
<sequence length="407" mass="45211">MDEADRQLLRRCRVQLVSELQVASLWDALLNRDLFKPDMIEDIQRAGSGSRRDQARQLVIDLETRGSQALPLFISCLEDTGQHSLASLLRTSSQAAKPDLEAVRPLNLVPAVVRPEELRVVKQDPSKPTPGAQERLRRNTDLAYVLNADPCGHCLIINNVNFCLKSGLSTRTGSNVDCEKLQRRFRLLRFVVEVKSDLTARQMLQALVELARRDHGALDCCVVVILSHGRQASHLQFPGAVYGTDGCSVPIERIVNIFNGASCPSLGGKPKLFFIQACGGEQKDHGFEVVSAPPEDRAPDSTPEPDAVSFQDEPGNDDQPDAVSSLPTPSDIFVSYSTFPGFVSWRDTKSGSWYIETLDGVFERWAHSEDLQSLLLRVANAVSEKGVYKQMPGCFNFLRKKLFFKTE</sequence>
<dbReference type="FunFam" id="3.40.50.1460:FF:000012">
    <property type="entry name" value="Caspase 9"/>
    <property type="match status" value="1"/>
</dbReference>
<dbReference type="PROSITE" id="PS50209">
    <property type="entry name" value="CARD"/>
    <property type="match status" value="1"/>
</dbReference>
<evidence type="ECO:0000256" key="6">
    <source>
        <dbReference type="ARBA" id="ARBA00022807"/>
    </source>
</evidence>
<dbReference type="InterPro" id="IPR002138">
    <property type="entry name" value="Pept_C14_p10"/>
</dbReference>
<evidence type="ECO:0000256" key="13">
    <source>
        <dbReference type="ARBA" id="ARBA00080357"/>
    </source>
</evidence>
<protein>
    <recommendedName>
        <fullName evidence="12">Caspase-9</fullName>
        <ecNumber evidence="11">3.4.22.62</ecNumber>
    </recommendedName>
    <alternativeName>
        <fullName evidence="15">Apoptotic protease Mch-6</fullName>
    </alternativeName>
    <alternativeName>
        <fullName evidence="14">Apoptotic protease-activating factor 3</fullName>
    </alternativeName>
    <alternativeName>
        <fullName evidence="13">ICE-like apoptotic protease 6</fullName>
    </alternativeName>
</protein>
<dbReference type="GO" id="GO:0004197">
    <property type="term" value="F:cysteine-type endopeptidase activity"/>
    <property type="evidence" value="ECO:0007669"/>
    <property type="project" value="InterPro"/>
</dbReference>
<dbReference type="GO" id="GO:0006915">
    <property type="term" value="P:apoptotic process"/>
    <property type="evidence" value="ECO:0007669"/>
    <property type="project" value="UniProtKB-KW"/>
</dbReference>
<dbReference type="SUPFAM" id="SSF47986">
    <property type="entry name" value="DEATH domain"/>
    <property type="match status" value="1"/>
</dbReference>
<evidence type="ECO:0000259" key="21">
    <source>
        <dbReference type="PROSITE" id="PS50209"/>
    </source>
</evidence>
<dbReference type="GO" id="GO:0043065">
    <property type="term" value="P:positive regulation of apoptotic process"/>
    <property type="evidence" value="ECO:0007669"/>
    <property type="project" value="UniProtKB-ARBA"/>
</dbReference>
<evidence type="ECO:0000256" key="16">
    <source>
        <dbReference type="PIRSR" id="PIRSR038001-1"/>
    </source>
</evidence>
<evidence type="ECO:0000259" key="20">
    <source>
        <dbReference type="PROSITE" id="PS50208"/>
    </source>
</evidence>
<feature type="domain" description="CARD" evidence="21">
    <location>
        <begin position="1"/>
        <end position="92"/>
    </location>
</feature>
<dbReference type="Gene3D" id="1.10.533.10">
    <property type="entry name" value="Death Domain, Fas"/>
    <property type="match status" value="1"/>
</dbReference>
<dbReference type="PROSITE" id="PS50207">
    <property type="entry name" value="CASPASE_P10"/>
    <property type="match status" value="1"/>
</dbReference>
<evidence type="ECO:0000256" key="1">
    <source>
        <dbReference type="ARBA" id="ARBA00010134"/>
    </source>
</evidence>
<evidence type="ECO:0000256" key="4">
    <source>
        <dbReference type="ARBA" id="ARBA00022703"/>
    </source>
</evidence>
<dbReference type="Pfam" id="PF00656">
    <property type="entry name" value="Peptidase_C14"/>
    <property type="match status" value="1"/>
</dbReference>
<keyword evidence="5" id="KW-0378">Hydrolase</keyword>
<keyword evidence="3" id="KW-0645">Protease</keyword>
<feature type="active site" evidence="16">
    <location>
        <position position="228"/>
    </location>
</feature>
<comment type="catalytic activity">
    <reaction evidence="9">
        <text>Strict requirement for an Asp residue at position P1 and with a marked preference for His at position P2. It has a preferred cleavage sequence of Leu-Gly-His-Asp-|-Xaa.</text>
        <dbReference type="EC" id="3.4.22.62"/>
    </reaction>
</comment>
<dbReference type="PANTHER" id="PTHR47901">
    <property type="entry name" value="CASPASE RECRUITMENT DOMAIN-CONTAINING PROTEIN 18"/>
    <property type="match status" value="1"/>
</dbReference>
<dbReference type="GO" id="GO:0006508">
    <property type="term" value="P:proteolysis"/>
    <property type="evidence" value="ECO:0007669"/>
    <property type="project" value="UniProtKB-KW"/>
</dbReference>
<name>A0A7J8F6C3_MOLMO</name>
<dbReference type="Proteomes" id="UP000550707">
    <property type="component" value="Unassembled WGS sequence"/>
</dbReference>
<dbReference type="InterPro" id="IPR002398">
    <property type="entry name" value="Pept_C14"/>
</dbReference>
<dbReference type="CDD" id="cd00032">
    <property type="entry name" value="CASc"/>
    <property type="match status" value="1"/>
</dbReference>
<evidence type="ECO:0000256" key="8">
    <source>
        <dbReference type="ARBA" id="ARBA00023145"/>
    </source>
</evidence>
<reference evidence="22 23" key="1">
    <citation type="journal article" date="2020" name="Nature">
        <title>Six reference-quality genomes reveal evolution of bat adaptations.</title>
        <authorList>
            <person name="Jebb D."/>
            <person name="Huang Z."/>
            <person name="Pippel M."/>
            <person name="Hughes G.M."/>
            <person name="Lavrichenko K."/>
            <person name="Devanna P."/>
            <person name="Winkler S."/>
            <person name="Jermiin L.S."/>
            <person name="Skirmuntt E.C."/>
            <person name="Katzourakis A."/>
            <person name="Burkitt-Gray L."/>
            <person name="Ray D.A."/>
            <person name="Sullivan K.A.M."/>
            <person name="Roscito J.G."/>
            <person name="Kirilenko B.M."/>
            <person name="Davalos L.M."/>
            <person name="Corthals A.P."/>
            <person name="Power M.L."/>
            <person name="Jones G."/>
            <person name="Ransome R.D."/>
            <person name="Dechmann D.K.N."/>
            <person name="Locatelli A.G."/>
            <person name="Puechmaille S.J."/>
            <person name="Fedrigo O."/>
            <person name="Jarvis E.D."/>
            <person name="Hiller M."/>
            <person name="Vernes S.C."/>
            <person name="Myers E.W."/>
            <person name="Teeling E.C."/>
        </authorList>
    </citation>
    <scope>NUCLEOTIDE SEQUENCE [LARGE SCALE GENOMIC DNA]</scope>
    <source>
        <strain evidence="22">MMolMol1</strain>
        <tissue evidence="22">Muscle</tissue>
    </source>
</reference>
<keyword evidence="6" id="KW-0788">Thiol protease</keyword>
<evidence type="ECO:0000313" key="23">
    <source>
        <dbReference type="Proteomes" id="UP000550707"/>
    </source>
</evidence>
<dbReference type="SMART" id="SM00114">
    <property type="entry name" value="CARD"/>
    <property type="match status" value="1"/>
</dbReference>
<dbReference type="SUPFAM" id="SSF52129">
    <property type="entry name" value="Caspase-like"/>
    <property type="match status" value="1"/>
</dbReference>
<dbReference type="PANTHER" id="PTHR47901:SF8">
    <property type="entry name" value="CASPASE-3"/>
    <property type="match status" value="1"/>
</dbReference>
<evidence type="ECO:0000313" key="22">
    <source>
        <dbReference type="EMBL" id="KAF6443268.1"/>
    </source>
</evidence>
<dbReference type="Gene3D" id="3.40.50.1460">
    <property type="match status" value="1"/>
</dbReference>
<keyword evidence="2" id="KW-0597">Phosphoprotein</keyword>
<comment type="caution">
    <text evidence="22">The sequence shown here is derived from an EMBL/GenBank/DDBJ whole genome shotgun (WGS) entry which is preliminary data.</text>
</comment>
<dbReference type="InterPro" id="IPR016129">
    <property type="entry name" value="Caspase_his_AS"/>
</dbReference>
<dbReference type="PIRSF" id="PIRSF038001">
    <property type="entry name" value="Caspase_ICE"/>
    <property type="match status" value="1"/>
</dbReference>
<dbReference type="GO" id="GO:0006974">
    <property type="term" value="P:DNA damage response"/>
    <property type="evidence" value="ECO:0007669"/>
    <property type="project" value="UniProtKB-ARBA"/>
</dbReference>
<comment type="similarity">
    <text evidence="1 17">Belongs to the peptidase C14A family.</text>
</comment>
<organism evidence="22 23">
    <name type="scientific">Molossus molossus</name>
    <name type="common">Pallas' mastiff bat</name>
    <name type="synonym">Vespertilio molossus</name>
    <dbReference type="NCBI Taxonomy" id="27622"/>
    <lineage>
        <taxon>Eukaryota</taxon>
        <taxon>Metazoa</taxon>
        <taxon>Chordata</taxon>
        <taxon>Craniata</taxon>
        <taxon>Vertebrata</taxon>
        <taxon>Euteleostomi</taxon>
        <taxon>Mammalia</taxon>
        <taxon>Eutheria</taxon>
        <taxon>Laurasiatheria</taxon>
        <taxon>Chiroptera</taxon>
        <taxon>Yangochiroptera</taxon>
        <taxon>Molossidae</taxon>
        <taxon>Molossus</taxon>
    </lineage>
</organism>
<dbReference type="InterPro" id="IPR011029">
    <property type="entry name" value="DEATH-like_dom_sf"/>
</dbReference>
<evidence type="ECO:0000256" key="18">
    <source>
        <dbReference type="SAM" id="MobiDB-lite"/>
    </source>
</evidence>
<keyword evidence="7" id="KW-0832">Ubl conjugation</keyword>
<evidence type="ECO:0000256" key="11">
    <source>
        <dbReference type="ARBA" id="ARBA00066478"/>
    </source>
</evidence>
<dbReference type="InterPro" id="IPR033139">
    <property type="entry name" value="Caspase_cys_AS"/>
</dbReference>
<evidence type="ECO:0000256" key="2">
    <source>
        <dbReference type="ARBA" id="ARBA00022553"/>
    </source>
</evidence>
<comment type="function">
    <text evidence="10">Involved in the activation cascade of caspases responsible for apoptosis execution. Binding of caspase-9 to Apaf-1 leads to activation of the protease which then cleaves and activates effector caspases caspase-3 (CASP3) or caspase-7 (CASP7). Promotes DNA damage-induced apoptosis in a ABL1/c-Abl-dependent manner. Proteolytically cleaves poly(ADP-ribose) polymerase (PARP). Cleaves BIRC6 following inhibition of BIRC6-caspase binding by DIABLO/SMAC.</text>
</comment>
<dbReference type="InterPro" id="IPR011600">
    <property type="entry name" value="Pept_C14_caspase"/>
</dbReference>
<dbReference type="InterPro" id="IPR001309">
    <property type="entry name" value="Pept_C14_p20"/>
</dbReference>
<dbReference type="InterPro" id="IPR029030">
    <property type="entry name" value="Caspase-like_dom_sf"/>
</dbReference>
<proteinExistence type="inferred from homology"/>
<dbReference type="FunFam" id="1.10.533.10:FF:000041">
    <property type="entry name" value="Caspase 9"/>
    <property type="match status" value="1"/>
</dbReference>
<evidence type="ECO:0000256" key="5">
    <source>
        <dbReference type="ARBA" id="ARBA00022801"/>
    </source>
</evidence>
<accession>A0A7J8F6C3</accession>
<dbReference type="AlphaFoldDB" id="A0A7J8F6C3"/>
<evidence type="ECO:0000256" key="14">
    <source>
        <dbReference type="ARBA" id="ARBA00082045"/>
    </source>
</evidence>
<dbReference type="EC" id="3.4.22.62" evidence="11"/>
<keyword evidence="4" id="KW-0053">Apoptosis</keyword>
<evidence type="ECO:0000256" key="3">
    <source>
        <dbReference type="ARBA" id="ARBA00022670"/>
    </source>
</evidence>
<dbReference type="SMART" id="SM00115">
    <property type="entry name" value="CASc"/>
    <property type="match status" value="1"/>
</dbReference>
<evidence type="ECO:0000256" key="12">
    <source>
        <dbReference type="ARBA" id="ARBA00068175"/>
    </source>
</evidence>
<feature type="domain" description="Caspase family p10" evidence="19">
    <location>
        <begin position="322"/>
        <end position="406"/>
    </location>
</feature>
<evidence type="ECO:0000256" key="17">
    <source>
        <dbReference type="RuleBase" id="RU003971"/>
    </source>
</evidence>
<dbReference type="Pfam" id="PF00619">
    <property type="entry name" value="CARD"/>
    <property type="match status" value="1"/>
</dbReference>
<keyword evidence="8" id="KW-0865">Zymogen</keyword>
<evidence type="ECO:0000256" key="7">
    <source>
        <dbReference type="ARBA" id="ARBA00022843"/>
    </source>
</evidence>
<feature type="active site" evidence="16">
    <location>
        <position position="278"/>
    </location>
</feature>
<evidence type="ECO:0000256" key="10">
    <source>
        <dbReference type="ARBA" id="ARBA00053852"/>
    </source>
</evidence>
<dbReference type="InterPro" id="IPR001315">
    <property type="entry name" value="CARD"/>
</dbReference>
<evidence type="ECO:0000259" key="19">
    <source>
        <dbReference type="PROSITE" id="PS50207"/>
    </source>
</evidence>
<dbReference type="PROSITE" id="PS01122">
    <property type="entry name" value="CASPASE_CYS"/>
    <property type="match status" value="1"/>
</dbReference>
<evidence type="ECO:0000256" key="9">
    <source>
        <dbReference type="ARBA" id="ARBA00052019"/>
    </source>
</evidence>
<dbReference type="PROSITE" id="PS50208">
    <property type="entry name" value="CASPASE_P20"/>
    <property type="match status" value="1"/>
</dbReference>
<keyword evidence="23" id="KW-1185">Reference proteome</keyword>
<dbReference type="GO" id="GO:0009411">
    <property type="term" value="P:response to UV"/>
    <property type="evidence" value="ECO:0007669"/>
    <property type="project" value="UniProtKB-ARBA"/>
</dbReference>
<dbReference type="EMBL" id="JACASF010000012">
    <property type="protein sequence ID" value="KAF6443268.1"/>
    <property type="molecule type" value="Genomic_DNA"/>
</dbReference>
<feature type="region of interest" description="Disordered" evidence="18">
    <location>
        <begin position="286"/>
        <end position="327"/>
    </location>
</feature>
<gene>
    <name evidence="22" type="ORF">HJG59_002134</name>
</gene>
<dbReference type="InterPro" id="IPR015917">
    <property type="entry name" value="Pept_C14A"/>
</dbReference>
<feature type="domain" description="Caspase family p20" evidence="20">
    <location>
        <begin position="150"/>
        <end position="282"/>
    </location>
</feature>
<dbReference type="GO" id="GO:0005829">
    <property type="term" value="C:cytosol"/>
    <property type="evidence" value="ECO:0007669"/>
    <property type="project" value="UniProtKB-ARBA"/>
</dbReference>